<accession>A0ABS1VBE0</accession>
<dbReference type="RefSeq" id="WP_202828735.1">
    <property type="nucleotide sequence ID" value="NZ_JAEUXJ010000023.1"/>
</dbReference>
<protein>
    <submittedName>
        <fullName evidence="2">Uncharacterized protein</fullName>
    </submittedName>
</protein>
<gene>
    <name evidence="2" type="ORF">JMJ55_27090</name>
</gene>
<organism evidence="2 3">
    <name type="scientific">Belnapia mucosa</name>
    <dbReference type="NCBI Taxonomy" id="2804532"/>
    <lineage>
        <taxon>Bacteria</taxon>
        <taxon>Pseudomonadati</taxon>
        <taxon>Pseudomonadota</taxon>
        <taxon>Alphaproteobacteria</taxon>
        <taxon>Acetobacterales</taxon>
        <taxon>Roseomonadaceae</taxon>
        <taxon>Belnapia</taxon>
    </lineage>
</organism>
<dbReference type="EMBL" id="JAEUXJ010000023">
    <property type="protein sequence ID" value="MBL6459001.1"/>
    <property type="molecule type" value="Genomic_DNA"/>
</dbReference>
<feature type="region of interest" description="Disordered" evidence="1">
    <location>
        <begin position="45"/>
        <end position="71"/>
    </location>
</feature>
<dbReference type="Proteomes" id="UP000606490">
    <property type="component" value="Unassembled WGS sequence"/>
</dbReference>
<name>A0ABS1VBE0_9PROT</name>
<comment type="caution">
    <text evidence="2">The sequence shown here is derived from an EMBL/GenBank/DDBJ whole genome shotgun (WGS) entry which is preliminary data.</text>
</comment>
<keyword evidence="3" id="KW-1185">Reference proteome</keyword>
<reference evidence="2 3" key="1">
    <citation type="submission" date="2021-01" db="EMBL/GenBank/DDBJ databases">
        <title>Belnapia mucosa sp. nov. and Belnapia arida sp. nov., isolated from the Tabernas Desert (Almeria, Spain).</title>
        <authorList>
            <person name="Molina-Menor E."/>
            <person name="Vidal-Verdu A."/>
            <person name="Calonge A."/>
            <person name="Satari L."/>
            <person name="Pereto Magraner J."/>
            <person name="Porcar Miralles M."/>
        </authorList>
    </citation>
    <scope>NUCLEOTIDE SEQUENCE [LARGE SCALE GENOMIC DNA]</scope>
    <source>
        <strain evidence="2 3">T6</strain>
    </source>
</reference>
<evidence type="ECO:0000313" key="2">
    <source>
        <dbReference type="EMBL" id="MBL6459001.1"/>
    </source>
</evidence>
<evidence type="ECO:0000256" key="1">
    <source>
        <dbReference type="SAM" id="MobiDB-lite"/>
    </source>
</evidence>
<evidence type="ECO:0000313" key="3">
    <source>
        <dbReference type="Proteomes" id="UP000606490"/>
    </source>
</evidence>
<sequence length="71" mass="8020">MQHIHSFSVGQSVELITGWYDGDIPRGAYTIQRLLPNEGMDREYRVRHQSGGQERVARESQLRPGSTPPLG</sequence>
<proteinExistence type="predicted"/>